<keyword evidence="1" id="KW-0808">Transferase</keyword>
<proteinExistence type="predicted"/>
<dbReference type="Proteomes" id="UP000439903">
    <property type="component" value="Unassembled WGS sequence"/>
</dbReference>
<reference evidence="1 2" key="1">
    <citation type="journal article" date="2019" name="Environ. Microbiol.">
        <title>At the nexus of three kingdoms: the genome of the mycorrhizal fungus Gigaspora margarita provides insights into plant, endobacterial and fungal interactions.</title>
        <authorList>
            <person name="Venice F."/>
            <person name="Ghignone S."/>
            <person name="Salvioli di Fossalunga A."/>
            <person name="Amselem J."/>
            <person name="Novero M."/>
            <person name="Xianan X."/>
            <person name="Sedzielewska Toro K."/>
            <person name="Morin E."/>
            <person name="Lipzen A."/>
            <person name="Grigoriev I.V."/>
            <person name="Henrissat B."/>
            <person name="Martin F.M."/>
            <person name="Bonfante P."/>
        </authorList>
    </citation>
    <scope>NUCLEOTIDE SEQUENCE [LARGE SCALE GENOMIC DNA]</scope>
    <source>
        <strain evidence="1 2">BEG34</strain>
    </source>
</reference>
<dbReference type="InterPro" id="IPR029044">
    <property type="entry name" value="Nucleotide-diphossugar_trans"/>
</dbReference>
<protein>
    <submittedName>
        <fullName evidence="1">Glycosyl transferase family 2 protein</fullName>
    </submittedName>
</protein>
<dbReference type="EMBL" id="WTPW01001063">
    <property type="protein sequence ID" value="KAF0459328.1"/>
    <property type="molecule type" value="Genomic_DNA"/>
</dbReference>
<dbReference type="PANTHER" id="PTHR33604">
    <property type="entry name" value="OSJNBA0004B13.7 PROTEIN"/>
    <property type="match status" value="1"/>
</dbReference>
<accession>A0A8H3XHE1</accession>
<sequence length="371" mass="42848">MRGVDAALVAVSQKNNTITKIAIPIEHTEHMKWLSDLSIEALKSVLEHSNIQIQVITQDRPQSLSRLMQSLNSSIYFGDNVHLPINIDRSADPVTVKYCQTFEWSFGPMSIRYRIQQEDDIEVSPFYYIWAKYTILKYKYGIDRNLVGRLYGVSLYNTRLNEFNITTGRRPFNAAEVLQDTKYPNNSPYLSQIPCSWGALFFPEIWREFHEYLNARIQDLAGHKLLKMYVPKSGSNKWGGKSWKRYFIELIYFRGYLMLYPNYEGSTSFTSNHAEKGVHLGSKKKEKGLWLLPLMEEDIILEGLPDDHLSGFKDLPIMDLWGNLVSQEELISRGRLLHSKLSICPPSESDELTFDPRDLLCVDNSTLSNDE</sequence>
<organism evidence="1 2">
    <name type="scientific">Gigaspora margarita</name>
    <dbReference type="NCBI Taxonomy" id="4874"/>
    <lineage>
        <taxon>Eukaryota</taxon>
        <taxon>Fungi</taxon>
        <taxon>Fungi incertae sedis</taxon>
        <taxon>Mucoromycota</taxon>
        <taxon>Glomeromycotina</taxon>
        <taxon>Glomeromycetes</taxon>
        <taxon>Diversisporales</taxon>
        <taxon>Gigasporaceae</taxon>
        <taxon>Gigaspora</taxon>
    </lineage>
</organism>
<name>A0A8H3XHE1_GIGMA</name>
<dbReference type="OrthoDB" id="2020070at2759"/>
<evidence type="ECO:0000313" key="2">
    <source>
        <dbReference type="Proteomes" id="UP000439903"/>
    </source>
</evidence>
<dbReference type="AlphaFoldDB" id="A0A8H3XHE1"/>
<dbReference type="Gene3D" id="3.90.550.10">
    <property type="entry name" value="Spore Coat Polysaccharide Biosynthesis Protein SpsA, Chain A"/>
    <property type="match status" value="1"/>
</dbReference>
<gene>
    <name evidence="1" type="ORF">F8M41_000793</name>
</gene>
<evidence type="ECO:0000313" key="1">
    <source>
        <dbReference type="EMBL" id="KAF0459328.1"/>
    </source>
</evidence>
<dbReference type="PANTHER" id="PTHR33604:SF3">
    <property type="entry name" value="OSJNBA0004B13.7 PROTEIN"/>
    <property type="match status" value="1"/>
</dbReference>
<dbReference type="GO" id="GO:0016740">
    <property type="term" value="F:transferase activity"/>
    <property type="evidence" value="ECO:0007669"/>
    <property type="project" value="UniProtKB-KW"/>
</dbReference>
<keyword evidence="2" id="KW-1185">Reference proteome</keyword>
<comment type="caution">
    <text evidence="1">The sequence shown here is derived from an EMBL/GenBank/DDBJ whole genome shotgun (WGS) entry which is preliminary data.</text>
</comment>